<dbReference type="OrthoDB" id="415590at2759"/>
<name>A0A9P9EHC3_9HYPO</name>
<evidence type="ECO:0000256" key="2">
    <source>
        <dbReference type="ARBA" id="ARBA00022777"/>
    </source>
</evidence>
<evidence type="ECO:0000313" key="5">
    <source>
        <dbReference type="Proteomes" id="UP000738349"/>
    </source>
</evidence>
<dbReference type="GO" id="GO:0016301">
    <property type="term" value="F:kinase activity"/>
    <property type="evidence" value="ECO:0007669"/>
    <property type="project" value="UniProtKB-KW"/>
</dbReference>
<reference evidence="4" key="1">
    <citation type="journal article" date="2021" name="Nat. Commun.">
        <title>Genetic determinants of endophytism in the Arabidopsis root mycobiome.</title>
        <authorList>
            <person name="Mesny F."/>
            <person name="Miyauchi S."/>
            <person name="Thiergart T."/>
            <person name="Pickel B."/>
            <person name="Atanasova L."/>
            <person name="Karlsson M."/>
            <person name="Huettel B."/>
            <person name="Barry K.W."/>
            <person name="Haridas S."/>
            <person name="Chen C."/>
            <person name="Bauer D."/>
            <person name="Andreopoulos W."/>
            <person name="Pangilinan J."/>
            <person name="LaButti K."/>
            <person name="Riley R."/>
            <person name="Lipzen A."/>
            <person name="Clum A."/>
            <person name="Drula E."/>
            <person name="Henrissat B."/>
            <person name="Kohler A."/>
            <person name="Grigoriev I.V."/>
            <person name="Martin F.M."/>
            <person name="Hacquard S."/>
        </authorList>
    </citation>
    <scope>NUCLEOTIDE SEQUENCE</scope>
    <source>
        <strain evidence="4">MPI-CAGE-AT-0147</strain>
    </source>
</reference>
<dbReference type="AlphaFoldDB" id="A0A9P9EHC3"/>
<proteinExistence type="predicted"/>
<organism evidence="4 5">
    <name type="scientific">Dactylonectria macrodidyma</name>
    <dbReference type="NCBI Taxonomy" id="307937"/>
    <lineage>
        <taxon>Eukaryota</taxon>
        <taxon>Fungi</taxon>
        <taxon>Dikarya</taxon>
        <taxon>Ascomycota</taxon>
        <taxon>Pezizomycotina</taxon>
        <taxon>Sordariomycetes</taxon>
        <taxon>Hypocreomycetidae</taxon>
        <taxon>Hypocreales</taxon>
        <taxon>Nectriaceae</taxon>
        <taxon>Dactylonectria</taxon>
    </lineage>
</organism>
<dbReference type="InterPro" id="IPR002139">
    <property type="entry name" value="Ribo/fructo_kinase"/>
</dbReference>
<dbReference type="InterPro" id="IPR011611">
    <property type="entry name" value="PfkB_dom"/>
</dbReference>
<dbReference type="Gene3D" id="3.40.1190.20">
    <property type="match status" value="1"/>
</dbReference>
<protein>
    <recommendedName>
        <fullName evidence="3">Carbohydrate kinase PfkB domain-containing protein</fullName>
    </recommendedName>
</protein>
<dbReference type="PANTHER" id="PTHR10584">
    <property type="entry name" value="SUGAR KINASE"/>
    <property type="match status" value="1"/>
</dbReference>
<evidence type="ECO:0000256" key="1">
    <source>
        <dbReference type="ARBA" id="ARBA00022679"/>
    </source>
</evidence>
<dbReference type="PANTHER" id="PTHR10584:SF166">
    <property type="entry name" value="RIBOKINASE"/>
    <property type="match status" value="1"/>
</dbReference>
<dbReference type="PRINTS" id="PR00990">
    <property type="entry name" value="RIBOKINASE"/>
</dbReference>
<evidence type="ECO:0000259" key="3">
    <source>
        <dbReference type="Pfam" id="PF00294"/>
    </source>
</evidence>
<dbReference type="GO" id="GO:0006796">
    <property type="term" value="P:phosphate-containing compound metabolic process"/>
    <property type="evidence" value="ECO:0007669"/>
    <property type="project" value="UniProtKB-ARBA"/>
</dbReference>
<evidence type="ECO:0000313" key="4">
    <source>
        <dbReference type="EMBL" id="KAH7136601.1"/>
    </source>
</evidence>
<dbReference type="EMBL" id="JAGMUV010000013">
    <property type="protein sequence ID" value="KAH7136601.1"/>
    <property type="molecule type" value="Genomic_DNA"/>
</dbReference>
<dbReference type="InterPro" id="IPR029056">
    <property type="entry name" value="Ribokinase-like"/>
</dbReference>
<keyword evidence="5" id="KW-1185">Reference proteome</keyword>
<keyword evidence="2" id="KW-0418">Kinase</keyword>
<gene>
    <name evidence="4" type="ORF">EDB81DRAFT_802672</name>
</gene>
<sequence>MLTVTKRPYNLAMVPQTIAVIGGLDADLIMIANRILNRGESVLTNQYLEALGGKGAKSVIATYRTCHKYSLRNQRTNEHTITEKPPSTGHIVTTTIEGPGLAMKQLAIDRSRENNITVKMISAVGDDQYGEEFMIELNKYGVNASGIVTVPNPCSSICFIMVEHSTRENRCFFTAGATLTWKKENFVAAEQLGGGIWPDLVVAQIESTRRWSRGSSHCPAFDVKVEDTTGAE</sequence>
<comment type="caution">
    <text evidence="4">The sequence shown here is derived from an EMBL/GenBank/DDBJ whole genome shotgun (WGS) entry which is preliminary data.</text>
</comment>
<accession>A0A9P9EHC3</accession>
<dbReference type="Proteomes" id="UP000738349">
    <property type="component" value="Unassembled WGS sequence"/>
</dbReference>
<keyword evidence="1" id="KW-0808">Transferase</keyword>
<feature type="domain" description="Carbohydrate kinase PfkB" evidence="3">
    <location>
        <begin position="116"/>
        <end position="187"/>
    </location>
</feature>
<dbReference type="Pfam" id="PF00294">
    <property type="entry name" value="PfkB"/>
    <property type="match status" value="1"/>
</dbReference>
<dbReference type="SUPFAM" id="SSF53613">
    <property type="entry name" value="Ribokinase-like"/>
    <property type="match status" value="1"/>
</dbReference>